<keyword evidence="4" id="KW-0547">Nucleotide-binding</keyword>
<dbReference type="InterPro" id="IPR036640">
    <property type="entry name" value="ABC1_TM_sf"/>
</dbReference>
<comment type="similarity">
    <text evidence="2">Belongs to the ABC transporter superfamily. ABCC family. Conjugate transporter (TC 3.A.1.208) subfamily.</text>
</comment>
<sequence length="551" mass="64506">MSHYDFWTSTLAIAFKQQKIYYILILTLITYIIVPIVVAHLTIVFTENGNSALTLLILDFVNNLLVMYILNPLYINLATFAEIKIIKKEHKKYNNISFEDKTIKTSSEHKEALCPYTSASYMLIEWGMPNALSLFGTIVATLYVFYYKDLLLILISVIIFFGIIYYFFISKKQKQLTTLDKKLKQKNQMLFARIQMYLIPFQYKEYTPKDIIKNYVEIKKNQKTITKQYTIISSFTSTANNIISFIVCYTASNDVNNFLLLSIFMNQLTRDINNTMWFINQYNRYKNDYDNYKKFMSNVSFNDEPEKINIDDNGLVIKNVNIKRGDYVIKCNDIIKINKNDKILVTGPTGHGKSSFVKALFGLIPGITLENNNPNNYYHTVADYYQEIKEKMPSSKVTIRDFFKDQQDNDLIKTYLEYAWSQDNEYQGIIANIKAKAVDSNDYECPVIVGHEYDLPINETLSGGQKSRLILWSRCYQLDQLDKQILILDEPIPDVDYNNYLYNIQSIFKKYDNKMIIMIAHLHEQTKKDLNIDWNKFINIENGLIKLNNLI</sequence>
<reference evidence="10" key="1">
    <citation type="journal article" date="2017" name="Science">
        <title>Giant viruses with an expanded complement of translation system components.</title>
        <authorList>
            <person name="Schulz F."/>
            <person name="Yutin N."/>
            <person name="Ivanova N.N."/>
            <person name="Ortega D.R."/>
            <person name="Lee T.K."/>
            <person name="Vierheilig J."/>
            <person name="Daims H."/>
            <person name="Horn M."/>
            <person name="Wagner M."/>
            <person name="Jensen G.J."/>
            <person name="Kyrpides N.C."/>
            <person name="Koonin E.V."/>
            <person name="Woyke T."/>
        </authorList>
    </citation>
    <scope>NUCLEOTIDE SEQUENCE</scope>
    <source>
        <strain evidence="10">HKV1</strain>
    </source>
</reference>
<feature type="transmembrane region" description="Helical" evidence="8">
    <location>
        <begin position="151"/>
        <end position="169"/>
    </location>
</feature>
<dbReference type="PANTHER" id="PTHR24223">
    <property type="entry name" value="ATP-BINDING CASSETTE SUB-FAMILY C"/>
    <property type="match status" value="1"/>
</dbReference>
<dbReference type="PANTHER" id="PTHR24223:SF456">
    <property type="entry name" value="MULTIDRUG RESISTANCE-ASSOCIATED PROTEIN LETHAL(2)03659"/>
    <property type="match status" value="1"/>
</dbReference>
<evidence type="ECO:0000256" key="8">
    <source>
        <dbReference type="SAM" id="Phobius"/>
    </source>
</evidence>
<dbReference type="InterPro" id="IPR027417">
    <property type="entry name" value="P-loop_NTPase"/>
</dbReference>
<organism evidence="10">
    <name type="scientific">Hokovirus HKV1</name>
    <dbReference type="NCBI Taxonomy" id="1977638"/>
    <lineage>
        <taxon>Viruses</taxon>
        <taxon>Varidnaviria</taxon>
        <taxon>Bamfordvirae</taxon>
        <taxon>Nucleocytoviricota</taxon>
        <taxon>Megaviricetes</taxon>
        <taxon>Imitervirales</taxon>
        <taxon>Mimiviridae</taxon>
        <taxon>Klosneuvirinae</taxon>
        <taxon>Hokovirus</taxon>
    </lineage>
</organism>
<feature type="transmembrane region" description="Helical" evidence="8">
    <location>
        <begin position="126"/>
        <end position="145"/>
    </location>
</feature>
<dbReference type="Gene3D" id="3.40.50.300">
    <property type="entry name" value="P-loop containing nucleotide triphosphate hydrolases"/>
    <property type="match status" value="1"/>
</dbReference>
<proteinExistence type="inferred from homology"/>
<evidence type="ECO:0000256" key="7">
    <source>
        <dbReference type="ARBA" id="ARBA00023136"/>
    </source>
</evidence>
<accession>A0A1V0SGG7</accession>
<feature type="transmembrane region" description="Helical" evidence="8">
    <location>
        <begin position="20"/>
        <end position="45"/>
    </location>
</feature>
<gene>
    <name evidence="10" type="ORF">Hokovirus_3_7</name>
</gene>
<evidence type="ECO:0000256" key="3">
    <source>
        <dbReference type="ARBA" id="ARBA00022692"/>
    </source>
</evidence>
<evidence type="ECO:0000256" key="1">
    <source>
        <dbReference type="ARBA" id="ARBA00004141"/>
    </source>
</evidence>
<dbReference type="Pfam" id="PF00005">
    <property type="entry name" value="ABC_tran"/>
    <property type="match status" value="1"/>
</dbReference>
<evidence type="ECO:0000256" key="6">
    <source>
        <dbReference type="ARBA" id="ARBA00022989"/>
    </source>
</evidence>
<dbReference type="InterPro" id="IPR003439">
    <property type="entry name" value="ABC_transporter-like_ATP-bd"/>
</dbReference>
<dbReference type="InterPro" id="IPR050173">
    <property type="entry name" value="ABC_transporter_C-like"/>
</dbReference>
<keyword evidence="6 8" id="KW-1133">Transmembrane helix</keyword>
<dbReference type="GO" id="GO:0016887">
    <property type="term" value="F:ATP hydrolysis activity"/>
    <property type="evidence" value="ECO:0007669"/>
    <property type="project" value="InterPro"/>
</dbReference>
<dbReference type="GO" id="GO:0005524">
    <property type="term" value="F:ATP binding"/>
    <property type="evidence" value="ECO:0007669"/>
    <property type="project" value="UniProtKB-KW"/>
</dbReference>
<evidence type="ECO:0000313" key="10">
    <source>
        <dbReference type="EMBL" id="ARF10734.1"/>
    </source>
</evidence>
<keyword evidence="7 8" id="KW-0472">Membrane</keyword>
<evidence type="ECO:0000256" key="2">
    <source>
        <dbReference type="ARBA" id="ARBA00009726"/>
    </source>
</evidence>
<dbReference type="SUPFAM" id="SSF90123">
    <property type="entry name" value="ABC transporter transmembrane region"/>
    <property type="match status" value="1"/>
</dbReference>
<evidence type="ECO:0000256" key="4">
    <source>
        <dbReference type="ARBA" id="ARBA00022741"/>
    </source>
</evidence>
<comment type="subcellular location">
    <subcellularLocation>
        <location evidence="1">Membrane</location>
        <topology evidence="1">Multi-pass membrane protein</topology>
    </subcellularLocation>
</comment>
<keyword evidence="5" id="KW-0067">ATP-binding</keyword>
<dbReference type="SUPFAM" id="SSF52540">
    <property type="entry name" value="P-loop containing nucleoside triphosphate hydrolases"/>
    <property type="match status" value="1"/>
</dbReference>
<keyword evidence="3 8" id="KW-0812">Transmembrane</keyword>
<protein>
    <submittedName>
        <fullName evidence="10">ABC transporter</fullName>
    </submittedName>
</protein>
<name>A0A1V0SGG7_9VIRU</name>
<evidence type="ECO:0000259" key="9">
    <source>
        <dbReference type="Pfam" id="PF00005"/>
    </source>
</evidence>
<dbReference type="GO" id="GO:0042626">
    <property type="term" value="F:ATPase-coupled transmembrane transporter activity"/>
    <property type="evidence" value="ECO:0007669"/>
    <property type="project" value="TreeGrafter"/>
</dbReference>
<dbReference type="GO" id="GO:0016020">
    <property type="term" value="C:membrane"/>
    <property type="evidence" value="ECO:0007669"/>
    <property type="project" value="UniProtKB-SubCell"/>
</dbReference>
<dbReference type="EMBL" id="KY684105">
    <property type="protein sequence ID" value="ARF10734.1"/>
    <property type="molecule type" value="Genomic_DNA"/>
</dbReference>
<feature type="domain" description="ABC transporter" evidence="9">
    <location>
        <begin position="336"/>
        <end position="492"/>
    </location>
</feature>
<evidence type="ECO:0000256" key="5">
    <source>
        <dbReference type="ARBA" id="ARBA00022840"/>
    </source>
</evidence>
<dbReference type="CDD" id="cd00267">
    <property type="entry name" value="ABC_ATPase"/>
    <property type="match status" value="1"/>
</dbReference>